<evidence type="ECO:0000256" key="2">
    <source>
        <dbReference type="ARBA" id="ARBA00007755"/>
    </source>
</evidence>
<keyword evidence="6 7" id="KW-0472">Membrane</keyword>
<feature type="domain" description="CstA N-terminal" evidence="8">
    <location>
        <begin position="3"/>
        <end position="160"/>
    </location>
</feature>
<evidence type="ECO:0000256" key="1">
    <source>
        <dbReference type="ARBA" id="ARBA00004651"/>
    </source>
</evidence>
<feature type="transmembrane region" description="Helical" evidence="7">
    <location>
        <begin position="126"/>
        <end position="152"/>
    </location>
</feature>
<dbReference type="OrthoDB" id="9761224at2"/>
<feature type="transmembrane region" description="Helical" evidence="7">
    <location>
        <begin position="410"/>
        <end position="429"/>
    </location>
</feature>
<dbReference type="PANTHER" id="PTHR30252:SF4">
    <property type="entry name" value="CARBON STARVATION"/>
    <property type="match status" value="1"/>
</dbReference>
<dbReference type="Proteomes" id="UP000247978">
    <property type="component" value="Unassembled WGS sequence"/>
</dbReference>
<gene>
    <name evidence="9" type="ORF">DFR56_11810</name>
</gene>
<evidence type="ECO:0000256" key="3">
    <source>
        <dbReference type="ARBA" id="ARBA00022475"/>
    </source>
</evidence>
<feature type="transmembrane region" description="Helical" evidence="7">
    <location>
        <begin position="307"/>
        <end position="328"/>
    </location>
</feature>
<dbReference type="InterPro" id="IPR003706">
    <property type="entry name" value="CstA_N"/>
</dbReference>
<comment type="similarity">
    <text evidence="2">Belongs to the peptide transporter carbon starvation (CstA) (TC 2.A.114) family.</text>
</comment>
<name>A0A2V3VKX1_9BACI</name>
<dbReference type="GO" id="GO:0005886">
    <property type="term" value="C:plasma membrane"/>
    <property type="evidence" value="ECO:0007669"/>
    <property type="project" value="UniProtKB-SubCell"/>
</dbReference>
<dbReference type="GO" id="GO:0009267">
    <property type="term" value="P:cellular response to starvation"/>
    <property type="evidence" value="ECO:0007669"/>
    <property type="project" value="InterPro"/>
</dbReference>
<evidence type="ECO:0000256" key="5">
    <source>
        <dbReference type="ARBA" id="ARBA00022989"/>
    </source>
</evidence>
<feature type="transmembrane region" description="Helical" evidence="7">
    <location>
        <begin position="441"/>
        <end position="459"/>
    </location>
</feature>
<keyword evidence="3" id="KW-1003">Cell membrane</keyword>
<keyword evidence="4 7" id="KW-0812">Transmembrane</keyword>
<feature type="transmembrane region" description="Helical" evidence="7">
    <location>
        <begin position="186"/>
        <end position="207"/>
    </location>
</feature>
<feature type="transmembrane region" description="Helical" evidence="7">
    <location>
        <begin position="227"/>
        <end position="243"/>
    </location>
</feature>
<feature type="transmembrane region" description="Helical" evidence="7">
    <location>
        <begin position="158"/>
        <end position="179"/>
    </location>
</feature>
<evidence type="ECO:0000313" key="10">
    <source>
        <dbReference type="Proteomes" id="UP000247978"/>
    </source>
</evidence>
<comment type="caution">
    <text evidence="9">The sequence shown here is derived from an EMBL/GenBank/DDBJ whole genome shotgun (WGS) entry which is preliminary data.</text>
</comment>
<comment type="subcellular location">
    <subcellularLocation>
        <location evidence="1">Cell membrane</location>
        <topology evidence="1">Multi-pass membrane protein</topology>
    </subcellularLocation>
</comment>
<evidence type="ECO:0000256" key="7">
    <source>
        <dbReference type="SAM" id="Phobius"/>
    </source>
</evidence>
<dbReference type="PANTHER" id="PTHR30252">
    <property type="entry name" value="INNER MEMBRANE PEPTIDE TRANSPORTER"/>
    <property type="match status" value="1"/>
</dbReference>
<dbReference type="InterPro" id="IPR051605">
    <property type="entry name" value="CstA"/>
</dbReference>
<organism evidence="9 10">
    <name type="scientific">Pseudogracilibacillus auburnensis</name>
    <dbReference type="NCBI Taxonomy" id="1494959"/>
    <lineage>
        <taxon>Bacteria</taxon>
        <taxon>Bacillati</taxon>
        <taxon>Bacillota</taxon>
        <taxon>Bacilli</taxon>
        <taxon>Bacillales</taxon>
        <taxon>Bacillaceae</taxon>
        <taxon>Pseudogracilibacillus</taxon>
    </lineage>
</organism>
<dbReference type="Pfam" id="PF02554">
    <property type="entry name" value="CstA"/>
    <property type="match status" value="3"/>
</dbReference>
<feature type="transmembrane region" description="Helical" evidence="7">
    <location>
        <begin position="263"/>
        <end position="287"/>
    </location>
</feature>
<proteinExistence type="inferred from homology"/>
<dbReference type="EMBL" id="QJJQ01000018">
    <property type="protein sequence ID" value="PXW82437.1"/>
    <property type="molecule type" value="Genomic_DNA"/>
</dbReference>
<dbReference type="RefSeq" id="WP_110397048.1">
    <property type="nucleotide sequence ID" value="NZ_JADIJL010000001.1"/>
</dbReference>
<keyword evidence="5 7" id="KW-1133">Transmembrane helix</keyword>
<feature type="transmembrane region" description="Helical" evidence="7">
    <location>
        <begin position="75"/>
        <end position="98"/>
    </location>
</feature>
<evidence type="ECO:0000256" key="4">
    <source>
        <dbReference type="ARBA" id="ARBA00022692"/>
    </source>
</evidence>
<evidence type="ECO:0000313" key="9">
    <source>
        <dbReference type="EMBL" id="PXW82437.1"/>
    </source>
</evidence>
<feature type="transmembrane region" description="Helical" evidence="7">
    <location>
        <begin position="359"/>
        <end position="380"/>
    </location>
</feature>
<evidence type="ECO:0000259" key="8">
    <source>
        <dbReference type="Pfam" id="PF02554"/>
    </source>
</evidence>
<keyword evidence="10" id="KW-1185">Reference proteome</keyword>
<accession>A0A2V3VKX1</accession>
<evidence type="ECO:0000256" key="6">
    <source>
        <dbReference type="ARBA" id="ARBA00023136"/>
    </source>
</evidence>
<dbReference type="AlphaFoldDB" id="A0A2V3VKX1"/>
<feature type="transmembrane region" description="Helical" evidence="7">
    <location>
        <begin position="386"/>
        <end position="405"/>
    </location>
</feature>
<sequence>MITFLLSIALLVVAYFTYGKFVEKVFGVNEERKTPAYANSDGIDYVPMNKHKNALIQLLNIAGTGPIFGPIMGALFGPVAFLWIVFGAIFAGAVHDYLTGMISIRNKGAHIPELAGKFLGKFSRHIVNAFALLLLLLVGTVFVTTPASLLAIVLKGKVAISLLILFIFAYYFLSTILPIDKIIGRLYPYFGAVLLIGTIGVGGALLFSDYTIPEMTISNMHPDNIPIIPILFFTITCGALSGFHATQSPIISRTTQKESQGRYVFYGMMIAEAIIAMIWAAAAMSLLDGQTLSEFIATGTPSSVVNEVSITLLGAIGGTIAILGAIVLPITSGDTAFRAARSIIADYLKIDQQKLMRRLMIAIPLFAISALLTQIDFNILWRYFSWANQATAAIALWIGTMYLFIKGKNYFISLIPALFISYMVFVYILNQKIGFNLDLTISFIIGFVLTGILAVLFFVKAKNNKIAEVETDVDVDSAA</sequence>
<feature type="domain" description="CstA N-terminal" evidence="8">
    <location>
        <begin position="162"/>
        <end position="290"/>
    </location>
</feature>
<feature type="domain" description="CstA N-terminal" evidence="8">
    <location>
        <begin position="297"/>
        <end position="423"/>
    </location>
</feature>
<reference evidence="9 10" key="1">
    <citation type="submission" date="2018-05" db="EMBL/GenBank/DDBJ databases">
        <title>Genomic Encyclopedia of Type Strains, Phase IV (KMG-IV): sequencing the most valuable type-strain genomes for metagenomic binning, comparative biology and taxonomic classification.</title>
        <authorList>
            <person name="Goeker M."/>
        </authorList>
    </citation>
    <scope>NUCLEOTIDE SEQUENCE [LARGE SCALE GENOMIC DNA]</scope>
    <source>
        <strain evidence="9 10">DSM 28556</strain>
    </source>
</reference>
<protein>
    <submittedName>
        <fullName evidence="9">Carbon starvation protein CstA</fullName>
    </submittedName>
</protein>